<gene>
    <name evidence="1" type="ORF">ILEXP_LOCUS41487</name>
</gene>
<comment type="caution">
    <text evidence="1">The sequence shown here is derived from an EMBL/GenBank/DDBJ whole genome shotgun (WGS) entry which is preliminary data.</text>
</comment>
<dbReference type="AlphaFoldDB" id="A0ABC8TR04"/>
<reference evidence="1 2" key="1">
    <citation type="submission" date="2024-02" db="EMBL/GenBank/DDBJ databases">
        <authorList>
            <person name="Vignale AGUSTIN F."/>
            <person name="Sosa J E."/>
            <person name="Modenutti C."/>
        </authorList>
    </citation>
    <scope>NUCLEOTIDE SEQUENCE [LARGE SCALE GENOMIC DNA]</scope>
</reference>
<evidence type="ECO:0000313" key="1">
    <source>
        <dbReference type="EMBL" id="CAK9171875.1"/>
    </source>
</evidence>
<dbReference type="EMBL" id="CAUOFW020005858">
    <property type="protein sequence ID" value="CAK9171875.1"/>
    <property type="molecule type" value="Genomic_DNA"/>
</dbReference>
<proteinExistence type="predicted"/>
<organism evidence="1 2">
    <name type="scientific">Ilex paraguariensis</name>
    <name type="common">yerba mate</name>
    <dbReference type="NCBI Taxonomy" id="185542"/>
    <lineage>
        <taxon>Eukaryota</taxon>
        <taxon>Viridiplantae</taxon>
        <taxon>Streptophyta</taxon>
        <taxon>Embryophyta</taxon>
        <taxon>Tracheophyta</taxon>
        <taxon>Spermatophyta</taxon>
        <taxon>Magnoliopsida</taxon>
        <taxon>eudicotyledons</taxon>
        <taxon>Gunneridae</taxon>
        <taxon>Pentapetalae</taxon>
        <taxon>asterids</taxon>
        <taxon>campanulids</taxon>
        <taxon>Aquifoliales</taxon>
        <taxon>Aquifoliaceae</taxon>
        <taxon>Ilex</taxon>
    </lineage>
</organism>
<protein>
    <submittedName>
        <fullName evidence="1">Uncharacterized protein</fullName>
    </submittedName>
</protein>
<accession>A0ABC8TR04</accession>
<dbReference type="Proteomes" id="UP001642360">
    <property type="component" value="Unassembled WGS sequence"/>
</dbReference>
<keyword evidence="2" id="KW-1185">Reference proteome</keyword>
<sequence length="251" mass="28186">MDDYPQGFHGRGWEAFKRLLESAIRGDQYPWPGESENKGWVKVIQNHLVKVLKLKRWCCEASVVVPIGVEGLPFNLRQREAQIRVHKPSLGLLKTSFQVDFNGKSLPIRVTVLSNLGSFSCIEEIRLQVEGKIAETSKLYSLLESPLLGLGGLRGDWRRRMDEGFGALGHSEEILRANEQMKGRRMGMVHNGGKVNDLDSMQEDFETGFGSMDEERKQAFAIEAYHSDALNATMEWYGSDNAIGSSKGLLN</sequence>
<name>A0ABC8TR04_9AQUA</name>
<evidence type="ECO:0000313" key="2">
    <source>
        <dbReference type="Proteomes" id="UP001642360"/>
    </source>
</evidence>